<gene>
    <name evidence="6" type="ordered locus">Daci_2202</name>
</gene>
<feature type="transmembrane region" description="Helical" evidence="4">
    <location>
        <begin position="269"/>
        <end position="289"/>
    </location>
</feature>
<dbReference type="PROSITE" id="PS50850">
    <property type="entry name" value="MFS"/>
    <property type="match status" value="1"/>
</dbReference>
<dbReference type="SUPFAM" id="SSF103473">
    <property type="entry name" value="MFS general substrate transporter"/>
    <property type="match status" value="1"/>
</dbReference>
<feature type="transmembrane region" description="Helical" evidence="4">
    <location>
        <begin position="233"/>
        <end position="257"/>
    </location>
</feature>
<feature type="transmembrane region" description="Helical" evidence="4">
    <location>
        <begin position="322"/>
        <end position="344"/>
    </location>
</feature>
<dbReference type="InterPro" id="IPR036259">
    <property type="entry name" value="MFS_trans_sf"/>
</dbReference>
<dbReference type="NCBIfam" id="NF007256">
    <property type="entry name" value="PRK09705.1"/>
    <property type="match status" value="1"/>
</dbReference>
<dbReference type="EMBL" id="CP000884">
    <property type="protein sequence ID" value="ABX34842.1"/>
    <property type="molecule type" value="Genomic_DNA"/>
</dbReference>
<dbReference type="Gene3D" id="1.20.1250.20">
    <property type="entry name" value="MFS general substrate transporter like domains"/>
    <property type="match status" value="2"/>
</dbReference>
<feature type="transmembrane region" description="Helical" evidence="4">
    <location>
        <begin position="98"/>
        <end position="116"/>
    </location>
</feature>
<dbReference type="GO" id="GO:0022857">
    <property type="term" value="F:transmembrane transporter activity"/>
    <property type="evidence" value="ECO:0007669"/>
    <property type="project" value="InterPro"/>
</dbReference>
<reference evidence="7" key="2">
    <citation type="submission" date="2007-11" db="EMBL/GenBank/DDBJ databases">
        <title>Complete sequence of Delftia acidovorans DSM 14801 / SPH-1.</title>
        <authorList>
            <person name="Copeland A."/>
            <person name="Lucas S."/>
            <person name="Lapidus A."/>
            <person name="Barry K."/>
            <person name="Glavina del Rio T."/>
            <person name="Dalin E."/>
            <person name="Tice H."/>
            <person name="Pitluck S."/>
            <person name="Lowry S."/>
            <person name="Clum A."/>
            <person name="Schmutz J."/>
            <person name="Larimer F."/>
            <person name="Land M."/>
            <person name="Hauser L."/>
            <person name="Kyrpides N."/>
            <person name="Kim E."/>
            <person name="Schleheck D."/>
            <person name="Richardson P."/>
        </authorList>
    </citation>
    <scope>NUCLEOTIDE SEQUENCE [LARGE SCALE GENOMIC DNA]</scope>
    <source>
        <strain evidence="7">DSM 14801 / SPH-1</strain>
    </source>
</reference>
<dbReference type="PANTHER" id="PTHR23523:SF1">
    <property type="entry name" value="CYANATE TRANSPORT PROTEIN CYNX"/>
    <property type="match status" value="1"/>
</dbReference>
<proteinExistence type="predicted"/>
<dbReference type="Pfam" id="PF07690">
    <property type="entry name" value="MFS_1"/>
    <property type="match status" value="1"/>
</dbReference>
<dbReference type="KEGG" id="dac:Daci_2202"/>
<keyword evidence="3 4" id="KW-0472">Membrane</keyword>
<keyword evidence="1 4" id="KW-0812">Transmembrane</keyword>
<feature type="transmembrane region" description="Helical" evidence="4">
    <location>
        <begin position="122"/>
        <end position="144"/>
    </location>
</feature>
<feature type="transmembrane region" description="Helical" evidence="4">
    <location>
        <begin position="298"/>
        <end position="316"/>
    </location>
</feature>
<dbReference type="InterPro" id="IPR052524">
    <property type="entry name" value="MFS_Cyanate_Porter"/>
</dbReference>
<dbReference type="AlphaFoldDB" id="A9BYU7"/>
<dbReference type="PANTHER" id="PTHR23523">
    <property type="match status" value="1"/>
</dbReference>
<dbReference type="HOGENOM" id="CLU_038046_4_0_4"/>
<evidence type="ECO:0000313" key="6">
    <source>
        <dbReference type="EMBL" id="ABX34842.1"/>
    </source>
</evidence>
<keyword evidence="2 4" id="KW-1133">Transmembrane helix</keyword>
<sequence length="420" mass="43318">MATPPGPEAMSSIAPARTEAPAAAHAIPTALWLATVVLVTLNLRPFLTAIGPLGPQIQSATGMDLSTLSWLTLLPMALMGVGAWLAPAALRRLGPRRAVIGSLAVIALGCALRVAGSSAATLLATAALCGAGVALVQGVLPGLIKRQSPARMAQMMGLYSAALMGGGALGAQISPLAVQWGLDWRFALALWTAPALLALVLARHALSTLPGPAPMATQASQDTGWLRQRPRTWLLMACFGLINGGYAAMVAWLAPFYQTHGWSPAQSGGLVALLSVAQASAALGLPVLASRHADRRPWLGFTLLCQIIGLAALAWWPDAAPLLNIVILGIGLGGCFALMMVVALDHLPHPTQAGALNALMQGGGFLIAALAPYVIARLHQFTGGFGAGWLAQMAAVLVVCVLVSRLAPQRYAQAMRSPGD</sequence>
<dbReference type="STRING" id="398578.Daci_2202"/>
<name>A9BYU7_DELAS</name>
<protein>
    <submittedName>
        <fullName evidence="6">Major facilitator superfamily MFS_1</fullName>
    </submittedName>
</protein>
<evidence type="ECO:0000313" key="7">
    <source>
        <dbReference type="Proteomes" id="UP000000784"/>
    </source>
</evidence>
<feature type="transmembrane region" description="Helical" evidence="4">
    <location>
        <begin position="184"/>
        <end position="202"/>
    </location>
</feature>
<evidence type="ECO:0000256" key="1">
    <source>
        <dbReference type="ARBA" id="ARBA00022692"/>
    </source>
</evidence>
<keyword evidence="7" id="KW-1185">Reference proteome</keyword>
<evidence type="ECO:0000256" key="4">
    <source>
        <dbReference type="SAM" id="Phobius"/>
    </source>
</evidence>
<feature type="transmembrane region" description="Helical" evidence="4">
    <location>
        <begin position="356"/>
        <end position="375"/>
    </location>
</feature>
<accession>A9BYU7</accession>
<dbReference type="InterPro" id="IPR020846">
    <property type="entry name" value="MFS_dom"/>
</dbReference>
<dbReference type="Proteomes" id="UP000000784">
    <property type="component" value="Chromosome"/>
</dbReference>
<evidence type="ECO:0000256" key="3">
    <source>
        <dbReference type="ARBA" id="ARBA00023136"/>
    </source>
</evidence>
<feature type="transmembrane region" description="Helical" evidence="4">
    <location>
        <begin position="26"/>
        <end position="47"/>
    </location>
</feature>
<dbReference type="InterPro" id="IPR011701">
    <property type="entry name" value="MFS"/>
</dbReference>
<feature type="transmembrane region" description="Helical" evidence="4">
    <location>
        <begin position="387"/>
        <end position="407"/>
    </location>
</feature>
<organism evidence="6 7">
    <name type="scientific">Delftia acidovorans (strain DSM 14801 / SPH-1)</name>
    <dbReference type="NCBI Taxonomy" id="398578"/>
    <lineage>
        <taxon>Bacteria</taxon>
        <taxon>Pseudomonadati</taxon>
        <taxon>Pseudomonadota</taxon>
        <taxon>Betaproteobacteria</taxon>
        <taxon>Burkholderiales</taxon>
        <taxon>Comamonadaceae</taxon>
        <taxon>Delftia</taxon>
    </lineage>
</organism>
<dbReference type="eggNOG" id="COG2807">
    <property type="taxonomic scope" value="Bacteria"/>
</dbReference>
<feature type="transmembrane region" description="Helical" evidence="4">
    <location>
        <begin position="67"/>
        <end position="86"/>
    </location>
</feature>
<evidence type="ECO:0000256" key="2">
    <source>
        <dbReference type="ARBA" id="ARBA00022989"/>
    </source>
</evidence>
<feature type="transmembrane region" description="Helical" evidence="4">
    <location>
        <begin position="156"/>
        <end position="178"/>
    </location>
</feature>
<evidence type="ECO:0000259" key="5">
    <source>
        <dbReference type="PROSITE" id="PS50850"/>
    </source>
</evidence>
<feature type="domain" description="Major facilitator superfamily (MFS) profile" evidence="5">
    <location>
        <begin position="30"/>
        <end position="411"/>
    </location>
</feature>
<reference evidence="6 7" key="1">
    <citation type="journal article" date="2004" name="Appl. Environ. Microbiol.">
        <title>Mineralization of individual congeners of linear alkylbenzenesulfonate by defined pairs of heterotrophic bacteria.</title>
        <authorList>
            <person name="Schleheck D."/>
            <person name="Knepper T.P."/>
            <person name="Fischer K."/>
            <person name="Cook A.M."/>
        </authorList>
    </citation>
    <scope>NUCLEOTIDE SEQUENCE [LARGE SCALE GENOMIC DNA]</scope>
    <source>
        <strain evidence="7">DSM 14801 / SPH-1</strain>
    </source>
</reference>